<evidence type="ECO:0000313" key="3">
    <source>
        <dbReference type="Proteomes" id="UP001140094"/>
    </source>
</evidence>
<dbReference type="AlphaFoldDB" id="A0A9W8HM01"/>
<comment type="caution">
    <text evidence="2">The sequence shown here is derived from an EMBL/GenBank/DDBJ whole genome shotgun (WGS) entry which is preliminary data.</text>
</comment>
<accession>A0A9W8HM01</accession>
<dbReference type="OrthoDB" id="5854584at2759"/>
<keyword evidence="1" id="KW-0472">Membrane</keyword>
<dbReference type="EMBL" id="JANBUO010003345">
    <property type="protein sequence ID" value="KAJ2791302.1"/>
    <property type="molecule type" value="Genomic_DNA"/>
</dbReference>
<feature type="transmembrane region" description="Helical" evidence="1">
    <location>
        <begin position="108"/>
        <end position="128"/>
    </location>
</feature>
<keyword evidence="1" id="KW-1133">Transmembrane helix</keyword>
<feature type="transmembrane region" description="Helical" evidence="1">
    <location>
        <begin position="21"/>
        <end position="40"/>
    </location>
</feature>
<name>A0A9W8HM01_9FUNG</name>
<sequence>TLHGIHVGRISRQHSNRPEPVHMLSPSSFFAVLAGLFAALGSVSAKLTVNISASPFPDLVRQTLPHINVRALETLSRILMAVGVGACNFLMWLFFTKALRFGDSTPRVMMLQTASNFAATAVCGVYLFGDALSMQWWAGASLIAIGLVILNSGDRMAPVAEKGADSAHNKPE</sequence>
<gene>
    <name evidence="2" type="primary">TMEM42</name>
    <name evidence="2" type="ORF">H4R20_006883</name>
</gene>
<keyword evidence="3" id="KW-1185">Reference proteome</keyword>
<reference evidence="2" key="1">
    <citation type="submission" date="2022-07" db="EMBL/GenBank/DDBJ databases">
        <title>Phylogenomic reconstructions and comparative analyses of Kickxellomycotina fungi.</title>
        <authorList>
            <person name="Reynolds N.K."/>
            <person name="Stajich J.E."/>
            <person name="Barry K."/>
            <person name="Grigoriev I.V."/>
            <person name="Crous P."/>
            <person name="Smith M.E."/>
        </authorList>
    </citation>
    <scope>NUCLEOTIDE SEQUENCE</scope>
    <source>
        <strain evidence="2">NRRL 1565</strain>
    </source>
</reference>
<dbReference type="InterPro" id="IPR039632">
    <property type="entry name" value="TMEM42"/>
</dbReference>
<feature type="transmembrane region" description="Helical" evidence="1">
    <location>
        <begin position="78"/>
        <end position="96"/>
    </location>
</feature>
<dbReference type="PANTHER" id="PTHR31965:SF1">
    <property type="entry name" value="TRANSMEMBRANE PROTEIN 42"/>
    <property type="match status" value="1"/>
</dbReference>
<proteinExistence type="predicted"/>
<dbReference type="Gene3D" id="1.10.3730.20">
    <property type="match status" value="1"/>
</dbReference>
<protein>
    <submittedName>
        <fullName evidence="2">Transmembrane protein 42</fullName>
    </submittedName>
</protein>
<evidence type="ECO:0000313" key="2">
    <source>
        <dbReference type="EMBL" id="KAJ2791302.1"/>
    </source>
</evidence>
<feature type="non-terminal residue" evidence="2">
    <location>
        <position position="1"/>
    </location>
</feature>
<keyword evidence="1 2" id="KW-0812">Transmembrane</keyword>
<dbReference type="InterPro" id="IPR037185">
    <property type="entry name" value="EmrE-like"/>
</dbReference>
<organism evidence="2 3">
    <name type="scientific">Coemansia guatemalensis</name>
    <dbReference type="NCBI Taxonomy" id="2761395"/>
    <lineage>
        <taxon>Eukaryota</taxon>
        <taxon>Fungi</taxon>
        <taxon>Fungi incertae sedis</taxon>
        <taxon>Zoopagomycota</taxon>
        <taxon>Kickxellomycotina</taxon>
        <taxon>Kickxellomycetes</taxon>
        <taxon>Kickxellales</taxon>
        <taxon>Kickxellaceae</taxon>
        <taxon>Coemansia</taxon>
    </lineage>
</organism>
<feature type="transmembrane region" description="Helical" evidence="1">
    <location>
        <begin position="134"/>
        <end position="152"/>
    </location>
</feature>
<dbReference type="Proteomes" id="UP001140094">
    <property type="component" value="Unassembled WGS sequence"/>
</dbReference>
<dbReference type="PANTHER" id="PTHR31965">
    <property type="entry name" value="TRANSMEMBRANE PROTEIN 42"/>
    <property type="match status" value="1"/>
</dbReference>
<dbReference type="SUPFAM" id="SSF103481">
    <property type="entry name" value="Multidrug resistance efflux transporter EmrE"/>
    <property type="match status" value="1"/>
</dbReference>
<evidence type="ECO:0000256" key="1">
    <source>
        <dbReference type="SAM" id="Phobius"/>
    </source>
</evidence>